<dbReference type="STRING" id="137265.SAMN05421684_8087"/>
<organism evidence="4 5">
    <name type="scientific">Asanoa ishikariensis</name>
    <dbReference type="NCBI Taxonomy" id="137265"/>
    <lineage>
        <taxon>Bacteria</taxon>
        <taxon>Bacillati</taxon>
        <taxon>Actinomycetota</taxon>
        <taxon>Actinomycetes</taxon>
        <taxon>Micromonosporales</taxon>
        <taxon>Micromonosporaceae</taxon>
        <taxon>Asanoa</taxon>
    </lineage>
</organism>
<dbReference type="EMBL" id="FNQB01000006">
    <property type="protein sequence ID" value="SDZ66043.1"/>
    <property type="molecule type" value="Genomic_DNA"/>
</dbReference>
<protein>
    <submittedName>
        <fullName evidence="4">NB-ARC domain-containing protein</fullName>
    </submittedName>
</protein>
<evidence type="ECO:0000256" key="1">
    <source>
        <dbReference type="SAM" id="MobiDB-lite"/>
    </source>
</evidence>
<dbReference type="InterPro" id="IPR002182">
    <property type="entry name" value="NB-ARC"/>
</dbReference>
<feature type="domain" description="NB-ARC" evidence="2">
    <location>
        <begin position="212"/>
        <end position="308"/>
    </location>
</feature>
<dbReference type="InterPro" id="IPR011990">
    <property type="entry name" value="TPR-like_helical_dom_sf"/>
</dbReference>
<evidence type="ECO:0000313" key="4">
    <source>
        <dbReference type="EMBL" id="SDZ66043.1"/>
    </source>
</evidence>
<dbReference type="Proteomes" id="UP000199632">
    <property type="component" value="Unassembled WGS sequence"/>
</dbReference>
<feature type="region of interest" description="Disordered" evidence="1">
    <location>
        <begin position="156"/>
        <end position="192"/>
    </location>
</feature>
<reference evidence="5" key="1">
    <citation type="submission" date="2016-10" db="EMBL/GenBank/DDBJ databases">
        <authorList>
            <person name="Varghese N."/>
            <person name="Submissions S."/>
        </authorList>
    </citation>
    <scope>NUCLEOTIDE SEQUENCE [LARGE SCALE GENOMIC DNA]</scope>
    <source>
        <strain evidence="5">DSM 44718</strain>
    </source>
</reference>
<gene>
    <name evidence="4" type="ORF">SAMN05421684_8087</name>
</gene>
<dbReference type="InterPro" id="IPR027417">
    <property type="entry name" value="P-loop_NTPase"/>
</dbReference>
<dbReference type="AlphaFoldDB" id="A0A1H3UUD7"/>
<evidence type="ECO:0000259" key="3">
    <source>
        <dbReference type="Pfam" id="PF13676"/>
    </source>
</evidence>
<dbReference type="InterPro" id="IPR000157">
    <property type="entry name" value="TIR_dom"/>
</dbReference>
<dbReference type="Pfam" id="PF13424">
    <property type="entry name" value="TPR_12"/>
    <property type="match status" value="3"/>
</dbReference>
<dbReference type="Pfam" id="PF13676">
    <property type="entry name" value="TIR_2"/>
    <property type="match status" value="1"/>
</dbReference>
<dbReference type="InterPro" id="IPR053137">
    <property type="entry name" value="NLR-like"/>
</dbReference>
<dbReference type="OrthoDB" id="580767at2"/>
<dbReference type="GO" id="GO:0007165">
    <property type="term" value="P:signal transduction"/>
    <property type="evidence" value="ECO:0007669"/>
    <property type="project" value="InterPro"/>
</dbReference>
<dbReference type="GO" id="GO:0043531">
    <property type="term" value="F:ADP binding"/>
    <property type="evidence" value="ECO:0007669"/>
    <property type="project" value="InterPro"/>
</dbReference>
<dbReference type="Gene3D" id="1.25.40.10">
    <property type="entry name" value="Tetratricopeptide repeat domain"/>
    <property type="match status" value="2"/>
</dbReference>
<dbReference type="Pfam" id="PF00931">
    <property type="entry name" value="NB-ARC"/>
    <property type="match status" value="1"/>
</dbReference>
<accession>A0A1H3UUD7</accession>
<evidence type="ECO:0000259" key="2">
    <source>
        <dbReference type="Pfam" id="PF00931"/>
    </source>
</evidence>
<dbReference type="NCBIfam" id="NF040586">
    <property type="entry name" value="FxSxx_TPR"/>
    <property type="match status" value="1"/>
</dbReference>
<dbReference type="Pfam" id="PF13374">
    <property type="entry name" value="TPR_10"/>
    <property type="match status" value="1"/>
</dbReference>
<keyword evidence="5" id="KW-1185">Reference proteome</keyword>
<dbReference type="PANTHER" id="PTHR46082:SF6">
    <property type="entry name" value="AAA+ ATPASE DOMAIN-CONTAINING PROTEIN-RELATED"/>
    <property type="match status" value="1"/>
</dbReference>
<dbReference type="SUPFAM" id="SSF52200">
    <property type="entry name" value="Toll/Interleukin receptor TIR domain"/>
    <property type="match status" value="1"/>
</dbReference>
<dbReference type="Gene3D" id="3.40.50.300">
    <property type="entry name" value="P-loop containing nucleotide triphosphate hydrolases"/>
    <property type="match status" value="1"/>
</dbReference>
<dbReference type="SUPFAM" id="SSF52540">
    <property type="entry name" value="P-loop containing nucleoside triphosphate hydrolases"/>
    <property type="match status" value="1"/>
</dbReference>
<proteinExistence type="predicted"/>
<name>A0A1H3UUD7_9ACTN</name>
<dbReference type="Gene3D" id="3.40.50.10140">
    <property type="entry name" value="Toll/interleukin-1 receptor homology (TIR) domain"/>
    <property type="match status" value="1"/>
</dbReference>
<sequence length="940" mass="104196">MSGGRKRTGDKEQFGRSDQARGRGKRSRGVVDVFVSYAGPDRPWAEWAAWQLQDAGYSVELDVWHWQTGDNVALRMNDALERAGRILMLWSPAYFDPNRFTSDEWTALMAERPEERPHLVPLRISEVTPPRLLAPLAYRDVYGLDEEQARRSLLEAVGGKRDARGQPEFPGTAKQTPLRESPPRLPGVQPPVWNVPQRSPLFTGRDGLLATVREKFVGGRGSVVQAMHGMGGVGKTTLAIEYAHRFAGSYDMVWWIDAEQATLIGDMFIALGIEAGWVSVDAPTADASALVLQRLRRATGWLLIFDNAPRREGLHRWLPQGTGHVLITSRDPGWNQLADPLPLPEFARLESLALLRRSLPNIAHDRADELAHRVGDLPLAVAQAAQVLGETGMLVADYLAMLDKQTSLILAEGAPDNYPAPLAAVVQTTVQRLASEDEAAVQLLRLCAQLGPEPIPTDLFTAAPAALGKPLAELVTMPMAFGHTMRRIGAYGLARLDEGTLQLHRLTQAILRDSAGEVDQPALRLQAETVLAASPMDDGRDPARWPRWAQLIPHLTALDPSTSTHHELRQLTCDASSYLIAHGDVEAAHAFCAHLYSEWQQRLGPDDSQTLFVGTNLAIAYTSMGRYADAYRLNEEIYDRRRRAFGDDHVDTLISASDLAVCLDYLGRYDEALRLDRDVYERRRRLLGDDHRDTLNSLSNLAAVLSDLGSHDEALPLSQDALERCQRVFGADHYQTLTAATNLAGALNRVDRHDDAVRIGRDGYERCQRVLGDNHSDTLSAANNLAVALYHLGQRDEALRLSRDAYERCQRALGDDHPYTLLAASNLAAMLHDLGRRDEAFRLSGDSHERRRRVLGDDHPLTLKSAQNHVAALGSLGRYGDAVRLGRQTYDRRRQVLGDHHPDTLATARELVKLLRITGKPGQARQLARSVREHEAAPQA</sequence>
<dbReference type="PANTHER" id="PTHR46082">
    <property type="entry name" value="ATP/GTP-BINDING PROTEIN-RELATED"/>
    <property type="match status" value="1"/>
</dbReference>
<dbReference type="SUPFAM" id="SSF48452">
    <property type="entry name" value="TPR-like"/>
    <property type="match status" value="2"/>
</dbReference>
<dbReference type="InterPro" id="IPR035897">
    <property type="entry name" value="Toll_tir_struct_dom_sf"/>
</dbReference>
<feature type="compositionally biased region" description="Basic and acidic residues" evidence="1">
    <location>
        <begin position="7"/>
        <end position="21"/>
    </location>
</feature>
<feature type="compositionally biased region" description="Basic and acidic residues" evidence="1">
    <location>
        <begin position="156"/>
        <end position="165"/>
    </location>
</feature>
<feature type="region of interest" description="Disordered" evidence="1">
    <location>
        <begin position="1"/>
        <end position="25"/>
    </location>
</feature>
<feature type="domain" description="TIR" evidence="3">
    <location>
        <begin position="33"/>
        <end position="153"/>
    </location>
</feature>
<evidence type="ECO:0000313" key="5">
    <source>
        <dbReference type="Proteomes" id="UP000199632"/>
    </source>
</evidence>